<gene>
    <name evidence="1" type="ORF">LCGC14_2240890</name>
</gene>
<dbReference type="EMBL" id="LAZR01030344">
    <property type="protein sequence ID" value="KKL56890.1"/>
    <property type="molecule type" value="Genomic_DNA"/>
</dbReference>
<dbReference type="AlphaFoldDB" id="A0A0F9FI18"/>
<organism evidence="1">
    <name type="scientific">marine sediment metagenome</name>
    <dbReference type="NCBI Taxonomy" id="412755"/>
    <lineage>
        <taxon>unclassified sequences</taxon>
        <taxon>metagenomes</taxon>
        <taxon>ecological metagenomes</taxon>
    </lineage>
</organism>
<proteinExistence type="predicted"/>
<name>A0A0F9FI18_9ZZZZ</name>
<sequence>MVDLRGLGQIESGLGKGRRMRSLSTDVPSTVGISLLCERERCDVRNAIDKAIARFSDEAYSKDTTLREKNKELGGLCATSEGWEEFLRSRWDSLGPDLGWFGGSLLVLGYTLRDMEVRIETPNSNTREQDS</sequence>
<comment type="caution">
    <text evidence="1">The sequence shown here is derived from an EMBL/GenBank/DDBJ whole genome shotgun (WGS) entry which is preliminary data.</text>
</comment>
<accession>A0A0F9FI18</accession>
<protein>
    <submittedName>
        <fullName evidence="1">Uncharacterized protein</fullName>
    </submittedName>
</protein>
<evidence type="ECO:0000313" key="1">
    <source>
        <dbReference type="EMBL" id="KKL56890.1"/>
    </source>
</evidence>
<reference evidence="1" key="1">
    <citation type="journal article" date="2015" name="Nature">
        <title>Complex archaea that bridge the gap between prokaryotes and eukaryotes.</title>
        <authorList>
            <person name="Spang A."/>
            <person name="Saw J.H."/>
            <person name="Jorgensen S.L."/>
            <person name="Zaremba-Niedzwiedzka K."/>
            <person name="Martijn J."/>
            <person name="Lind A.E."/>
            <person name="van Eijk R."/>
            <person name="Schleper C."/>
            <person name="Guy L."/>
            <person name="Ettema T.J."/>
        </authorList>
    </citation>
    <scope>NUCLEOTIDE SEQUENCE</scope>
</reference>